<dbReference type="OrthoDB" id="8098664at2"/>
<dbReference type="PANTHER" id="PTHR43135">
    <property type="entry name" value="ALPHA-D-RIBOSE 1-METHYLPHOSPHONATE 5-TRIPHOSPHATE DIPHOSPHATASE"/>
    <property type="match status" value="1"/>
</dbReference>
<dbReference type="InterPro" id="IPR011059">
    <property type="entry name" value="Metal-dep_hydrolase_composite"/>
</dbReference>
<dbReference type="SUPFAM" id="SSF51556">
    <property type="entry name" value="Metallo-dependent hydrolases"/>
    <property type="match status" value="1"/>
</dbReference>
<dbReference type="RefSeq" id="WP_111275664.1">
    <property type="nucleotide sequence ID" value="NZ_QFYS01000003.1"/>
</dbReference>
<accession>A0A328BI68</accession>
<reference evidence="3 4" key="1">
    <citation type="submission" date="2018-05" db="EMBL/GenBank/DDBJ databases">
        <authorList>
            <person name="Lanie J.A."/>
            <person name="Ng W.-L."/>
            <person name="Kazmierczak K.M."/>
            <person name="Andrzejewski T.M."/>
            <person name="Davidsen T.M."/>
            <person name="Wayne K.J."/>
            <person name="Tettelin H."/>
            <person name="Glass J.I."/>
            <person name="Rusch D."/>
            <person name="Podicherti R."/>
            <person name="Tsui H.-C.T."/>
            <person name="Winkler M.E."/>
        </authorList>
    </citation>
    <scope>NUCLEOTIDE SEQUENCE [LARGE SCALE GENOMIC DNA]</scope>
    <source>
        <strain evidence="3 4">BUT-10</strain>
    </source>
</reference>
<feature type="signal peptide" evidence="1">
    <location>
        <begin position="1"/>
        <end position="23"/>
    </location>
</feature>
<dbReference type="Proteomes" id="UP000249524">
    <property type="component" value="Unassembled WGS sequence"/>
</dbReference>
<dbReference type="InterPro" id="IPR051781">
    <property type="entry name" value="Metallo-dep_Hydrolase"/>
</dbReference>
<proteinExistence type="predicted"/>
<evidence type="ECO:0000313" key="3">
    <source>
        <dbReference type="EMBL" id="RAK66355.1"/>
    </source>
</evidence>
<dbReference type="InterPro" id="IPR032466">
    <property type="entry name" value="Metal_Hydrolase"/>
</dbReference>
<dbReference type="PANTHER" id="PTHR43135:SF3">
    <property type="entry name" value="ALPHA-D-RIBOSE 1-METHYLPHOSPHONATE 5-TRIPHOSPHATE DIPHOSPHATASE"/>
    <property type="match status" value="1"/>
</dbReference>
<name>A0A328BI68_9CAUL</name>
<organism evidence="3 4">
    <name type="scientific">Phenylobacterium kunshanense</name>
    <dbReference type="NCBI Taxonomy" id="1445034"/>
    <lineage>
        <taxon>Bacteria</taxon>
        <taxon>Pseudomonadati</taxon>
        <taxon>Pseudomonadota</taxon>
        <taxon>Alphaproteobacteria</taxon>
        <taxon>Caulobacterales</taxon>
        <taxon>Caulobacteraceae</taxon>
        <taxon>Phenylobacterium</taxon>
    </lineage>
</organism>
<dbReference type="GO" id="GO:0016810">
    <property type="term" value="F:hydrolase activity, acting on carbon-nitrogen (but not peptide) bonds"/>
    <property type="evidence" value="ECO:0007669"/>
    <property type="project" value="InterPro"/>
</dbReference>
<evidence type="ECO:0000259" key="2">
    <source>
        <dbReference type="Pfam" id="PF01979"/>
    </source>
</evidence>
<dbReference type="AlphaFoldDB" id="A0A328BI68"/>
<feature type="domain" description="Amidohydrolase-related" evidence="2">
    <location>
        <begin position="315"/>
        <end position="648"/>
    </location>
</feature>
<dbReference type="Pfam" id="PF01979">
    <property type="entry name" value="Amidohydro_1"/>
    <property type="match status" value="1"/>
</dbReference>
<evidence type="ECO:0000313" key="4">
    <source>
        <dbReference type="Proteomes" id="UP000249524"/>
    </source>
</evidence>
<dbReference type="Gene3D" id="2.30.40.10">
    <property type="entry name" value="Urease, subunit C, domain 1"/>
    <property type="match status" value="2"/>
</dbReference>
<feature type="chain" id="PRO_5016298214" evidence="1">
    <location>
        <begin position="24"/>
        <end position="675"/>
    </location>
</feature>
<keyword evidence="4" id="KW-1185">Reference proteome</keyword>
<protein>
    <submittedName>
        <fullName evidence="3">Amidohydrolase</fullName>
    </submittedName>
</protein>
<gene>
    <name evidence="3" type="ORF">DJ019_08890</name>
</gene>
<evidence type="ECO:0000256" key="1">
    <source>
        <dbReference type="SAM" id="SignalP"/>
    </source>
</evidence>
<dbReference type="EMBL" id="QFYS01000003">
    <property type="protein sequence ID" value="RAK66355.1"/>
    <property type="molecule type" value="Genomic_DNA"/>
</dbReference>
<comment type="caution">
    <text evidence="3">The sequence shown here is derived from an EMBL/GenBank/DDBJ whole genome shotgun (WGS) entry which is preliminary data.</text>
</comment>
<sequence>MRFRAGLLAGAVTALLLSSPAQAEIQKFTVIANGEKVGHLTADVQARSASVDYAVSNNGRGPKAKEQVVFDGAGMPVTWTIEGSSLFGSPVSERFAWTPGTAEWTSQADKGAIPAAKPLLYVGNDVSPWMLNVYVKQLLKAPNRTLPVAPAGSLRLTEVRKITLGEGKAAVPLTVYEISGIDLAPDYVLVDAKGEMFATGGGGVIREGYEAHYPRLQELAREIAVARAEAAQKKLAHRFDGPIRIRNVRIYDPHTMTVGAPSSVVVFRDRITLVEPEGGAGAPQPGDTVIDGQGGTLVPGLHDMHSHTSFSSNLFNLAAGVTATRDQGNDNEELLHMLTELQAGRLAGPRIVRNGFLEGRSPYSARHGFIADSLDEALKDVRWYAEHGYWQVKLYNSFNPDWIAPVAAEAKRLGMGVTGHVPAFSSPDKVIMAGYDDIAHINQLMLGWILDPKEDTRTPLRLTGMARGKDLDLRSERVQATVRLMKERKVALDTTAMILERLMLSRSGQVQAGDAPYLDHVPIGYQRYRKRNFVTINSPQDDADYQAGFRKVLEVLKMLDDAGVQLLPGTDDGTGFSNLRELEVYVMAGISPGKALRLSTLDAERYFGRDRELGSIERGKLADFFLVEGDPTADIRAVRRNRMTMVGGVAYYPAEIYEHLAIKPFAAKPPVTVAK</sequence>
<dbReference type="InterPro" id="IPR006680">
    <property type="entry name" value="Amidohydro-rel"/>
</dbReference>
<keyword evidence="3" id="KW-0378">Hydrolase</keyword>
<dbReference type="SUPFAM" id="SSF51338">
    <property type="entry name" value="Composite domain of metallo-dependent hydrolases"/>
    <property type="match status" value="1"/>
</dbReference>
<dbReference type="Gene3D" id="3.20.20.140">
    <property type="entry name" value="Metal-dependent hydrolases"/>
    <property type="match status" value="2"/>
</dbReference>
<keyword evidence="1" id="KW-0732">Signal</keyword>